<organism evidence="1 2">
    <name type="scientific">candidate division WS6 bacterium GW2011_GWA2_37_6</name>
    <dbReference type="NCBI Taxonomy" id="1619087"/>
    <lineage>
        <taxon>Bacteria</taxon>
        <taxon>Candidatus Dojkabacteria</taxon>
    </lineage>
</organism>
<protein>
    <submittedName>
        <fullName evidence="1">Uncharacterized protein</fullName>
    </submittedName>
</protein>
<gene>
    <name evidence="1" type="ORF">US52_C0002G0013</name>
</gene>
<evidence type="ECO:0000313" key="2">
    <source>
        <dbReference type="Proteomes" id="UP000034852"/>
    </source>
</evidence>
<evidence type="ECO:0000313" key="1">
    <source>
        <dbReference type="EMBL" id="KKQ36320.1"/>
    </source>
</evidence>
<name>A0A0G0HCQ5_9BACT</name>
<comment type="caution">
    <text evidence="1">The sequence shown here is derived from an EMBL/GenBank/DDBJ whole genome shotgun (WGS) entry which is preliminary data.</text>
</comment>
<proteinExistence type="predicted"/>
<dbReference type="Proteomes" id="UP000034852">
    <property type="component" value="Unassembled WGS sequence"/>
</dbReference>
<sequence length="140" mass="15545">MSITISPEIIGKIHDGQVSTTHAITLTGEQVSIDLQSEPFVWNNHQTMELALVNQTRIDPAFILATIINMHLQPDPEKRGLFTEHHISIRARDPIILGSITSQIWESKAETASLVMEPILLIDGLEVIQPLEAIIPDPLD</sequence>
<dbReference type="EMBL" id="LBTH01000002">
    <property type="protein sequence ID" value="KKQ36320.1"/>
    <property type="molecule type" value="Genomic_DNA"/>
</dbReference>
<accession>A0A0G0HCQ5</accession>
<reference evidence="1 2" key="1">
    <citation type="journal article" date="2015" name="Nature">
        <title>rRNA introns, odd ribosomes, and small enigmatic genomes across a large radiation of phyla.</title>
        <authorList>
            <person name="Brown C.T."/>
            <person name="Hug L.A."/>
            <person name="Thomas B.C."/>
            <person name="Sharon I."/>
            <person name="Castelle C.J."/>
            <person name="Singh A."/>
            <person name="Wilkins M.J."/>
            <person name="Williams K.H."/>
            <person name="Banfield J.F."/>
        </authorList>
    </citation>
    <scope>NUCLEOTIDE SEQUENCE [LARGE SCALE GENOMIC DNA]</scope>
</reference>
<dbReference type="AlphaFoldDB" id="A0A0G0HCQ5"/>